<organism evidence="1 2">
    <name type="scientific">Pocillopora damicornis</name>
    <name type="common">Cauliflower coral</name>
    <name type="synonym">Millepora damicornis</name>
    <dbReference type="NCBI Taxonomy" id="46731"/>
    <lineage>
        <taxon>Eukaryota</taxon>
        <taxon>Metazoa</taxon>
        <taxon>Cnidaria</taxon>
        <taxon>Anthozoa</taxon>
        <taxon>Hexacorallia</taxon>
        <taxon>Scleractinia</taxon>
        <taxon>Astrocoeniina</taxon>
        <taxon>Pocilloporidae</taxon>
        <taxon>Pocillopora</taxon>
    </lineage>
</organism>
<evidence type="ECO:0000313" key="1">
    <source>
        <dbReference type="EMBL" id="RMX46811.1"/>
    </source>
</evidence>
<accession>A0A3M6TZM5</accession>
<dbReference type="EMBL" id="RCHS01002554">
    <property type="protein sequence ID" value="RMX46811.1"/>
    <property type="molecule type" value="Genomic_DNA"/>
</dbReference>
<protein>
    <submittedName>
        <fullName evidence="1">Uncharacterized protein</fullName>
    </submittedName>
</protein>
<name>A0A3M6TZM5_POCDA</name>
<proteinExistence type="predicted"/>
<sequence length="97" mass="11526">MRQRQRILNTVGNVFNDIFRHILSSFEMFFSKKPPNRNDHAYRKVCRRPNLPFIWISWRQDQPAFSCKENRCLNHVAPFGNELNGDQRPPHCLTIAS</sequence>
<keyword evidence="2" id="KW-1185">Reference proteome</keyword>
<dbReference type="Proteomes" id="UP000275408">
    <property type="component" value="Unassembled WGS sequence"/>
</dbReference>
<dbReference type="AlphaFoldDB" id="A0A3M6TZM5"/>
<gene>
    <name evidence="1" type="ORF">pdam_00007665</name>
</gene>
<evidence type="ECO:0000313" key="2">
    <source>
        <dbReference type="Proteomes" id="UP000275408"/>
    </source>
</evidence>
<reference evidence="1 2" key="1">
    <citation type="journal article" date="2018" name="Sci. Rep.">
        <title>Comparative analysis of the Pocillopora damicornis genome highlights role of immune system in coral evolution.</title>
        <authorList>
            <person name="Cunning R."/>
            <person name="Bay R.A."/>
            <person name="Gillette P."/>
            <person name="Baker A.C."/>
            <person name="Traylor-Knowles N."/>
        </authorList>
    </citation>
    <scope>NUCLEOTIDE SEQUENCE [LARGE SCALE GENOMIC DNA]</scope>
    <source>
        <strain evidence="1">RSMAS</strain>
        <tissue evidence="1">Whole animal</tissue>
    </source>
</reference>
<comment type="caution">
    <text evidence="1">The sequence shown here is derived from an EMBL/GenBank/DDBJ whole genome shotgun (WGS) entry which is preliminary data.</text>
</comment>